<comment type="subcellular location">
    <subcellularLocation>
        <location evidence="1">Secreted</location>
    </subcellularLocation>
</comment>
<dbReference type="Proteomes" id="UP001221898">
    <property type="component" value="Unassembled WGS sequence"/>
</dbReference>
<dbReference type="InterPro" id="IPR017371">
    <property type="entry name" value="TNFR_11B"/>
</dbReference>
<evidence type="ECO:0000256" key="7">
    <source>
        <dbReference type="ARBA" id="ARBA00023180"/>
    </source>
</evidence>
<keyword evidence="11" id="KW-1185">Reference proteome</keyword>
<sequence length="430" mass="48880">MERTCSNRFYFKGGLDVSNMRSNSTMKLYLLLALSFTAESREVSLPTYLHRDPVTSEVYLCEQCPPGTAVRWHCGRDMPTTCVPCPEGHFSEHWHWGEVCQRCTTVCKERQLVQRECNLTHDRLCECTEGYYLEVEFCVRHTPCPPGSGAAVLGTPESDTECEKCAKGYFSSTYSAIEPCVPHRDCSDLGMKTFCPGTSEKNSVCENEGKGLAPECFQHHLQCHTDIMLCEDIILQFLASLDFLSALPLDAVTDSLPGRKVDRSSVERVKKMCYPKQQVLQLLRLWTERNRNGGRLFGIIQGVNQCERIVSRCSGLKNLTLSDLKIVMDSLPGVRVREEDIQVVVDSCQSQQYLLKLLYLWKTQNGEWDLARGLAHSLRALRAKGASQQLLRSLRRLSALFSTSSIRNLYKKIFRHLILEKCFKSKSYND</sequence>
<dbReference type="PANTHER" id="PTHR23097:SF90">
    <property type="entry name" value="TUMOR NECROSIS FACTOR RECEPTOR SUPERFAMILY MEMBER 11B"/>
    <property type="match status" value="1"/>
</dbReference>
<dbReference type="Pfam" id="PF00020">
    <property type="entry name" value="TNFR_c6"/>
    <property type="match status" value="2"/>
</dbReference>
<name>A0AAD7S3I1_9TELE</name>
<evidence type="ECO:0000256" key="1">
    <source>
        <dbReference type="ARBA" id="ARBA00004613"/>
    </source>
</evidence>
<dbReference type="InterPro" id="IPR057633">
    <property type="entry name" value="Death_TNF11B"/>
</dbReference>
<evidence type="ECO:0000256" key="5">
    <source>
        <dbReference type="ARBA" id="ARBA00022737"/>
    </source>
</evidence>
<keyword evidence="7" id="KW-0325">Glycoprotein</keyword>
<evidence type="ECO:0000256" key="6">
    <source>
        <dbReference type="ARBA" id="ARBA00023157"/>
    </source>
</evidence>
<feature type="repeat" description="TNFR-Cys" evidence="8">
    <location>
        <begin position="84"/>
        <end position="125"/>
    </location>
</feature>
<keyword evidence="4" id="KW-0732">Signal</keyword>
<dbReference type="Pfam" id="PF23630">
    <property type="entry name" value="Death_TNFRSF11B"/>
    <property type="match status" value="2"/>
</dbReference>
<dbReference type="InterPro" id="IPR001368">
    <property type="entry name" value="TNFR/NGFR_Cys_rich_reg"/>
</dbReference>
<feature type="disulfide bond" evidence="8">
    <location>
        <begin position="107"/>
        <end position="125"/>
    </location>
</feature>
<comment type="caution">
    <text evidence="8">Lacks conserved residue(s) required for the propagation of feature annotation.</text>
</comment>
<gene>
    <name evidence="10" type="ORF">AAFF_G00034860</name>
</gene>
<dbReference type="PROSITE" id="PS50050">
    <property type="entry name" value="TNFR_NGFR_2"/>
    <property type="match status" value="1"/>
</dbReference>
<feature type="disulfide bond" evidence="8">
    <location>
        <begin position="85"/>
        <end position="100"/>
    </location>
</feature>
<dbReference type="AlphaFoldDB" id="A0AAD7S3I1"/>
<accession>A0AAD7S3I1</accession>
<dbReference type="EMBL" id="JAINUG010000118">
    <property type="protein sequence ID" value="KAJ8395284.1"/>
    <property type="molecule type" value="Genomic_DNA"/>
</dbReference>
<dbReference type="PRINTS" id="PR01975">
    <property type="entry name" value="TNFACTORR11B"/>
</dbReference>
<keyword evidence="3" id="KW-0053">Apoptosis</keyword>
<comment type="caution">
    <text evidence="10">The sequence shown here is derived from an EMBL/GenBank/DDBJ whole genome shotgun (WGS) entry which is preliminary data.</text>
</comment>
<evidence type="ECO:0000256" key="2">
    <source>
        <dbReference type="ARBA" id="ARBA00022525"/>
    </source>
</evidence>
<dbReference type="Gene3D" id="2.10.50.10">
    <property type="entry name" value="Tumor Necrosis Factor Receptor, subunit A, domain 2"/>
    <property type="match status" value="2"/>
</dbReference>
<dbReference type="GO" id="GO:0006915">
    <property type="term" value="P:apoptotic process"/>
    <property type="evidence" value="ECO:0007669"/>
    <property type="project" value="UniProtKB-KW"/>
</dbReference>
<keyword evidence="2" id="KW-0964">Secreted</keyword>
<dbReference type="SMART" id="SM00208">
    <property type="entry name" value="TNFR"/>
    <property type="match status" value="3"/>
</dbReference>
<organism evidence="10 11">
    <name type="scientific">Aldrovandia affinis</name>
    <dbReference type="NCBI Taxonomy" id="143900"/>
    <lineage>
        <taxon>Eukaryota</taxon>
        <taxon>Metazoa</taxon>
        <taxon>Chordata</taxon>
        <taxon>Craniata</taxon>
        <taxon>Vertebrata</taxon>
        <taxon>Euteleostomi</taxon>
        <taxon>Actinopterygii</taxon>
        <taxon>Neopterygii</taxon>
        <taxon>Teleostei</taxon>
        <taxon>Notacanthiformes</taxon>
        <taxon>Halosauridae</taxon>
        <taxon>Aldrovandia</taxon>
    </lineage>
</organism>
<dbReference type="PANTHER" id="PTHR23097">
    <property type="entry name" value="TUMOR NECROSIS FACTOR RECEPTOR SUPERFAMILY MEMBER"/>
    <property type="match status" value="1"/>
</dbReference>
<dbReference type="InterPro" id="IPR052459">
    <property type="entry name" value="TNFRSF_decoy_receptor"/>
</dbReference>
<evidence type="ECO:0000259" key="9">
    <source>
        <dbReference type="PROSITE" id="PS50050"/>
    </source>
</evidence>
<feature type="domain" description="TNFR-Cys" evidence="9">
    <location>
        <begin position="84"/>
        <end position="125"/>
    </location>
</feature>
<evidence type="ECO:0000256" key="8">
    <source>
        <dbReference type="PROSITE-ProRule" id="PRU00206"/>
    </source>
</evidence>
<evidence type="ECO:0000256" key="4">
    <source>
        <dbReference type="ARBA" id="ARBA00022729"/>
    </source>
</evidence>
<keyword evidence="6 8" id="KW-1015">Disulfide bond</keyword>
<evidence type="ECO:0000256" key="3">
    <source>
        <dbReference type="ARBA" id="ARBA00022703"/>
    </source>
</evidence>
<reference evidence="10" key="1">
    <citation type="journal article" date="2023" name="Science">
        <title>Genome structures resolve the early diversification of teleost fishes.</title>
        <authorList>
            <person name="Parey E."/>
            <person name="Louis A."/>
            <person name="Montfort J."/>
            <person name="Bouchez O."/>
            <person name="Roques C."/>
            <person name="Iampietro C."/>
            <person name="Lluch J."/>
            <person name="Castinel A."/>
            <person name="Donnadieu C."/>
            <person name="Desvignes T."/>
            <person name="Floi Bucao C."/>
            <person name="Jouanno E."/>
            <person name="Wen M."/>
            <person name="Mejri S."/>
            <person name="Dirks R."/>
            <person name="Jansen H."/>
            <person name="Henkel C."/>
            <person name="Chen W.J."/>
            <person name="Zahm M."/>
            <person name="Cabau C."/>
            <person name="Klopp C."/>
            <person name="Thompson A.W."/>
            <person name="Robinson-Rechavi M."/>
            <person name="Braasch I."/>
            <person name="Lecointre G."/>
            <person name="Bobe J."/>
            <person name="Postlethwait J.H."/>
            <person name="Berthelot C."/>
            <person name="Roest Crollius H."/>
            <person name="Guiguen Y."/>
        </authorList>
    </citation>
    <scope>NUCLEOTIDE SEQUENCE</scope>
    <source>
        <strain evidence="10">NC1722</strain>
    </source>
</reference>
<keyword evidence="5" id="KW-0677">Repeat</keyword>
<evidence type="ECO:0000313" key="11">
    <source>
        <dbReference type="Proteomes" id="UP001221898"/>
    </source>
</evidence>
<proteinExistence type="predicted"/>
<evidence type="ECO:0000313" key="10">
    <source>
        <dbReference type="EMBL" id="KAJ8395284.1"/>
    </source>
</evidence>
<protein>
    <recommendedName>
        <fullName evidence="9">TNFR-Cys domain-containing protein</fullName>
    </recommendedName>
</protein>
<dbReference type="SUPFAM" id="SSF57586">
    <property type="entry name" value="TNF receptor-like"/>
    <property type="match status" value="2"/>
</dbReference>
<dbReference type="GO" id="GO:0005576">
    <property type="term" value="C:extracellular region"/>
    <property type="evidence" value="ECO:0007669"/>
    <property type="project" value="UniProtKB-SubCell"/>
</dbReference>